<evidence type="ECO:0000313" key="7">
    <source>
        <dbReference type="Proteomes" id="UP001519363"/>
    </source>
</evidence>
<dbReference type="SUPFAM" id="SSF46785">
    <property type="entry name" value="Winged helix' DNA-binding domain"/>
    <property type="match status" value="1"/>
</dbReference>
<dbReference type="InterPro" id="IPR036390">
    <property type="entry name" value="WH_DNA-bd_sf"/>
</dbReference>
<evidence type="ECO:0000256" key="1">
    <source>
        <dbReference type="ARBA" id="ARBA00023015"/>
    </source>
</evidence>
<feature type="domain" description="IclR-ED" evidence="5">
    <location>
        <begin position="74"/>
        <end position="231"/>
    </location>
</feature>
<evidence type="ECO:0000259" key="5">
    <source>
        <dbReference type="PROSITE" id="PS51078"/>
    </source>
</evidence>
<evidence type="ECO:0000256" key="3">
    <source>
        <dbReference type="ARBA" id="ARBA00023163"/>
    </source>
</evidence>
<gene>
    <name evidence="6" type="ORF">JOF53_007890</name>
</gene>
<evidence type="ECO:0000256" key="2">
    <source>
        <dbReference type="ARBA" id="ARBA00023125"/>
    </source>
</evidence>
<organism evidence="6 7">
    <name type="scientific">Crossiella equi</name>
    <dbReference type="NCBI Taxonomy" id="130796"/>
    <lineage>
        <taxon>Bacteria</taxon>
        <taxon>Bacillati</taxon>
        <taxon>Actinomycetota</taxon>
        <taxon>Actinomycetes</taxon>
        <taxon>Pseudonocardiales</taxon>
        <taxon>Pseudonocardiaceae</taxon>
        <taxon>Crossiella</taxon>
    </lineage>
</organism>
<dbReference type="Pfam" id="PF09339">
    <property type="entry name" value="HTH_IclR"/>
    <property type="match status" value="1"/>
</dbReference>
<dbReference type="SUPFAM" id="SSF55781">
    <property type="entry name" value="GAF domain-like"/>
    <property type="match status" value="1"/>
</dbReference>
<dbReference type="PANTHER" id="PTHR30136:SF34">
    <property type="entry name" value="TRANSCRIPTIONAL REGULATOR"/>
    <property type="match status" value="1"/>
</dbReference>
<dbReference type="InterPro" id="IPR005471">
    <property type="entry name" value="Tscrpt_reg_IclR_N"/>
</dbReference>
<keyword evidence="1" id="KW-0805">Transcription regulation</keyword>
<feature type="domain" description="HTH iclR-type" evidence="4">
    <location>
        <begin position="13"/>
        <end position="73"/>
    </location>
</feature>
<dbReference type="InterPro" id="IPR014757">
    <property type="entry name" value="Tscrpt_reg_IclR_C"/>
</dbReference>
<reference evidence="6 7" key="1">
    <citation type="submission" date="2021-03" db="EMBL/GenBank/DDBJ databases">
        <title>Sequencing the genomes of 1000 actinobacteria strains.</title>
        <authorList>
            <person name="Klenk H.-P."/>
        </authorList>
    </citation>
    <scope>NUCLEOTIDE SEQUENCE [LARGE SCALE GENOMIC DNA]</scope>
    <source>
        <strain evidence="6 7">DSM 44580</strain>
    </source>
</reference>
<dbReference type="Proteomes" id="UP001519363">
    <property type="component" value="Unassembled WGS sequence"/>
</dbReference>
<keyword evidence="7" id="KW-1185">Reference proteome</keyword>
<dbReference type="Pfam" id="PF01614">
    <property type="entry name" value="IclR_C"/>
    <property type="match status" value="2"/>
</dbReference>
<protein>
    <submittedName>
        <fullName evidence="6">IclR family pca regulon transcriptional regulator</fullName>
    </submittedName>
</protein>
<dbReference type="RefSeq" id="WP_086787727.1">
    <property type="nucleotide sequence ID" value="NZ_JAGIOO010000001.1"/>
</dbReference>
<dbReference type="Gene3D" id="1.10.10.10">
    <property type="entry name" value="Winged helix-like DNA-binding domain superfamily/Winged helix DNA-binding domain"/>
    <property type="match status" value="1"/>
</dbReference>
<dbReference type="InterPro" id="IPR050707">
    <property type="entry name" value="HTH_MetabolicPath_Reg"/>
</dbReference>
<accession>A0ABS5AR25</accession>
<dbReference type="PROSITE" id="PS51078">
    <property type="entry name" value="ICLR_ED"/>
    <property type="match status" value="1"/>
</dbReference>
<dbReference type="PANTHER" id="PTHR30136">
    <property type="entry name" value="HELIX-TURN-HELIX TRANSCRIPTIONAL REGULATOR, ICLR FAMILY"/>
    <property type="match status" value="1"/>
</dbReference>
<name>A0ABS5AR25_9PSEU</name>
<evidence type="ECO:0000259" key="4">
    <source>
        <dbReference type="PROSITE" id="PS51077"/>
    </source>
</evidence>
<sequence>MDEKQEERAAHHVQSLARGLAVLTAFGHDTPELTLAEVARRTDLTRAAARRFLLTLTDLGYVHTDGKHFRLTPRVLELGYAYLSSQTLPEVAQPHLSRLSATVGESSSVSVLDGDDVVYVARAAVTRIMTVGISVGTRFPATRTSMGQVLLAAEGDPRFATTRTRGWALVDGELEDGLRSIAAPIRDHTGKVVAAVNIATHASRATPESMEADLLPRLLETCAAIERDLATRR</sequence>
<dbReference type="Gene3D" id="3.30.450.40">
    <property type="match status" value="2"/>
</dbReference>
<keyword evidence="3" id="KW-0804">Transcription</keyword>
<dbReference type="InterPro" id="IPR029016">
    <property type="entry name" value="GAF-like_dom_sf"/>
</dbReference>
<proteinExistence type="predicted"/>
<dbReference type="EMBL" id="JAGIOO010000001">
    <property type="protein sequence ID" value="MBP2479018.1"/>
    <property type="molecule type" value="Genomic_DNA"/>
</dbReference>
<keyword evidence="2" id="KW-0238">DNA-binding</keyword>
<dbReference type="PROSITE" id="PS51077">
    <property type="entry name" value="HTH_ICLR"/>
    <property type="match status" value="1"/>
</dbReference>
<comment type="caution">
    <text evidence="6">The sequence shown here is derived from an EMBL/GenBank/DDBJ whole genome shotgun (WGS) entry which is preliminary data.</text>
</comment>
<dbReference type="InterPro" id="IPR036388">
    <property type="entry name" value="WH-like_DNA-bd_sf"/>
</dbReference>
<dbReference type="SMART" id="SM00346">
    <property type="entry name" value="HTH_ICLR"/>
    <property type="match status" value="1"/>
</dbReference>
<evidence type="ECO:0000313" key="6">
    <source>
        <dbReference type="EMBL" id="MBP2479018.1"/>
    </source>
</evidence>